<comment type="pathway">
    <text evidence="2">Protein modification; protein ubiquitination.</text>
</comment>
<evidence type="ECO:0000256" key="5">
    <source>
        <dbReference type="ARBA" id="ARBA00022786"/>
    </source>
</evidence>
<protein>
    <recommendedName>
        <fullName evidence="3">RING-type E3 ubiquitin transferase</fullName>
        <ecNumber evidence="3">2.3.2.27</ecNumber>
    </recommendedName>
</protein>
<evidence type="ECO:0000256" key="1">
    <source>
        <dbReference type="ARBA" id="ARBA00000900"/>
    </source>
</evidence>
<dbReference type="Gene3D" id="3.30.40.10">
    <property type="entry name" value="Zinc/RING finger domain, C3HC4 (zinc finger)"/>
    <property type="match status" value="1"/>
</dbReference>
<evidence type="ECO:0000256" key="3">
    <source>
        <dbReference type="ARBA" id="ARBA00012483"/>
    </source>
</evidence>
<feature type="domain" description="U-box" evidence="6">
    <location>
        <begin position="17"/>
        <end position="91"/>
    </location>
</feature>
<evidence type="ECO:0000256" key="4">
    <source>
        <dbReference type="ARBA" id="ARBA00022679"/>
    </source>
</evidence>
<evidence type="ECO:0000313" key="7">
    <source>
        <dbReference type="EMBL" id="KAH7431116.1"/>
    </source>
</evidence>
<dbReference type="EMBL" id="CM035413">
    <property type="protein sequence ID" value="KAH7431116.1"/>
    <property type="molecule type" value="Genomic_DNA"/>
</dbReference>
<dbReference type="InterPro" id="IPR045210">
    <property type="entry name" value="RING-Ubox_PUB"/>
</dbReference>
<dbReference type="Pfam" id="PF25598">
    <property type="entry name" value="ARM_PUB"/>
    <property type="match status" value="1"/>
</dbReference>
<dbReference type="GO" id="GO:0061630">
    <property type="term" value="F:ubiquitin protein ligase activity"/>
    <property type="evidence" value="ECO:0007669"/>
    <property type="project" value="UniProtKB-EC"/>
</dbReference>
<comment type="caution">
    <text evidence="7">The sequence shown here is derived from an EMBL/GenBank/DDBJ whole genome shotgun (WGS) entry which is preliminary data.</text>
</comment>
<proteinExistence type="predicted"/>
<dbReference type="Proteomes" id="UP000825935">
    <property type="component" value="Chromosome 8"/>
</dbReference>
<dbReference type="OMA" id="CVAFASH"/>
<evidence type="ECO:0000256" key="2">
    <source>
        <dbReference type="ARBA" id="ARBA00004906"/>
    </source>
</evidence>
<dbReference type="InterPro" id="IPR013083">
    <property type="entry name" value="Znf_RING/FYVE/PHD"/>
</dbReference>
<keyword evidence="4" id="KW-0808">Transferase</keyword>
<comment type="catalytic activity">
    <reaction evidence="1">
        <text>S-ubiquitinyl-[E2 ubiquitin-conjugating enzyme]-L-cysteine + [acceptor protein]-L-lysine = [E2 ubiquitin-conjugating enzyme]-L-cysteine + N(6)-ubiquitinyl-[acceptor protein]-L-lysine.</text>
        <dbReference type="EC" id="2.3.2.27"/>
    </reaction>
</comment>
<evidence type="ECO:0000259" key="6">
    <source>
        <dbReference type="PROSITE" id="PS51698"/>
    </source>
</evidence>
<dbReference type="InterPro" id="IPR016024">
    <property type="entry name" value="ARM-type_fold"/>
</dbReference>
<dbReference type="PANTHER" id="PTHR22849">
    <property type="entry name" value="WDSAM1 PROTEIN"/>
    <property type="match status" value="1"/>
</dbReference>
<dbReference type="PROSITE" id="PS51698">
    <property type="entry name" value="U_BOX"/>
    <property type="match status" value="1"/>
</dbReference>
<reference evidence="7" key="1">
    <citation type="submission" date="2021-08" db="EMBL/GenBank/DDBJ databases">
        <title>WGS assembly of Ceratopteris richardii.</title>
        <authorList>
            <person name="Marchant D.B."/>
            <person name="Chen G."/>
            <person name="Jenkins J."/>
            <person name="Shu S."/>
            <person name="Leebens-Mack J."/>
            <person name="Grimwood J."/>
            <person name="Schmutz J."/>
            <person name="Soltis P."/>
            <person name="Soltis D."/>
            <person name="Chen Z.-H."/>
        </authorList>
    </citation>
    <scope>NUCLEOTIDE SEQUENCE</scope>
    <source>
        <strain evidence="7">Whitten #5841</strain>
        <tissue evidence="7">Leaf</tissue>
    </source>
</reference>
<organism evidence="7 8">
    <name type="scientific">Ceratopteris richardii</name>
    <name type="common">Triangle waterfern</name>
    <dbReference type="NCBI Taxonomy" id="49495"/>
    <lineage>
        <taxon>Eukaryota</taxon>
        <taxon>Viridiplantae</taxon>
        <taxon>Streptophyta</taxon>
        <taxon>Embryophyta</taxon>
        <taxon>Tracheophyta</taxon>
        <taxon>Polypodiopsida</taxon>
        <taxon>Polypodiidae</taxon>
        <taxon>Polypodiales</taxon>
        <taxon>Pteridineae</taxon>
        <taxon>Pteridaceae</taxon>
        <taxon>Parkerioideae</taxon>
        <taxon>Ceratopteris</taxon>
    </lineage>
</organism>
<accession>A0A8T2UB50</accession>
<keyword evidence="8" id="KW-1185">Reference proteome</keyword>
<dbReference type="Gene3D" id="1.25.10.10">
    <property type="entry name" value="Leucine-rich Repeat Variant"/>
    <property type="match status" value="1"/>
</dbReference>
<gene>
    <name evidence="7" type="ORF">KP509_08G030400</name>
</gene>
<dbReference type="InterPro" id="IPR011989">
    <property type="entry name" value="ARM-like"/>
</dbReference>
<dbReference type="SUPFAM" id="SSF57850">
    <property type="entry name" value="RING/U-box"/>
    <property type="match status" value="1"/>
</dbReference>
<dbReference type="Pfam" id="PF04564">
    <property type="entry name" value="U-box"/>
    <property type="match status" value="1"/>
</dbReference>
<keyword evidence="5" id="KW-0833">Ubl conjugation pathway</keyword>
<sequence>MPVRFNRAITLDKNNVQVPLYFRCPISLELMHDPVILSTGQTYDRSSIEKWVASGNTTCPVSMQKLEDFTLIPNHTLRRLIQEWCVANRSRGVQRIPTPTQPADLNRLRSLLTDASSSGSDAEPSRVFAFRALKNLVKENASSRTLLVEAGAVPILMKSFFGGVHGDADLVRRASSEESEKVDPPEVEAHGSIGIRNRSKLVIGEDVEAALGVLVLLPLSEDEKISLLNPEKLAFISEVLQWGSTDARTNAALLLESMTESKVCRSALADSDGIVEGLVGLVGESSGVSTRLAGVCALHMLCLRQGGQEKAIEAGAASALVELLLLIEGEVPPDCRGVVERAVGTLELICSSDRGCADVARQGAKAVAALMKCILKVSERATEATVSSLLAICSCSQHVQRCAIQGGVIKELLLLMQSDGGERAKSKAMKLLKLLRTLVPSNPASVAEYGRSGIAPF</sequence>
<dbReference type="PANTHER" id="PTHR22849:SF112">
    <property type="entry name" value="U-BOX DOMAIN-CONTAINING PROTEIN 26"/>
    <property type="match status" value="1"/>
</dbReference>
<dbReference type="CDD" id="cd16664">
    <property type="entry name" value="RING-Ubox_PUB"/>
    <property type="match status" value="1"/>
</dbReference>
<evidence type="ECO:0000313" key="8">
    <source>
        <dbReference type="Proteomes" id="UP000825935"/>
    </source>
</evidence>
<name>A0A8T2UB50_CERRI</name>
<dbReference type="EC" id="2.3.2.27" evidence="3"/>
<dbReference type="OrthoDB" id="10064100at2759"/>
<dbReference type="AlphaFoldDB" id="A0A8T2UB50"/>
<dbReference type="FunFam" id="3.30.40.10:FF:001168">
    <property type="entry name" value="U-box domain-containing protein 31"/>
    <property type="match status" value="1"/>
</dbReference>
<dbReference type="GO" id="GO:0016567">
    <property type="term" value="P:protein ubiquitination"/>
    <property type="evidence" value="ECO:0007669"/>
    <property type="project" value="InterPro"/>
</dbReference>
<dbReference type="InterPro" id="IPR058678">
    <property type="entry name" value="ARM_PUB"/>
</dbReference>
<dbReference type="InterPro" id="IPR045185">
    <property type="entry name" value="PUB22/23/24-like"/>
</dbReference>
<dbReference type="SMART" id="SM00504">
    <property type="entry name" value="Ubox"/>
    <property type="match status" value="1"/>
</dbReference>
<dbReference type="SUPFAM" id="SSF48371">
    <property type="entry name" value="ARM repeat"/>
    <property type="match status" value="1"/>
</dbReference>
<dbReference type="InterPro" id="IPR003613">
    <property type="entry name" value="Ubox_domain"/>
</dbReference>